<comment type="caution">
    <text evidence="5">The sequence shown here is derived from an EMBL/GenBank/DDBJ whole genome shotgun (WGS) entry which is preliminary data.</text>
</comment>
<gene>
    <name evidence="5" type="ORF">DL546_004586</name>
</gene>
<evidence type="ECO:0000259" key="3">
    <source>
        <dbReference type="Pfam" id="PF01408"/>
    </source>
</evidence>
<protein>
    <recommendedName>
        <fullName evidence="7">Oxidoreductase</fullName>
    </recommendedName>
</protein>
<organism evidence="5 6">
    <name type="scientific">Coniochaeta pulveracea</name>
    <dbReference type="NCBI Taxonomy" id="177199"/>
    <lineage>
        <taxon>Eukaryota</taxon>
        <taxon>Fungi</taxon>
        <taxon>Dikarya</taxon>
        <taxon>Ascomycota</taxon>
        <taxon>Pezizomycotina</taxon>
        <taxon>Sordariomycetes</taxon>
        <taxon>Sordariomycetidae</taxon>
        <taxon>Coniochaetales</taxon>
        <taxon>Coniochaetaceae</taxon>
        <taxon>Coniochaeta</taxon>
    </lineage>
</organism>
<dbReference type="GO" id="GO:0000166">
    <property type="term" value="F:nucleotide binding"/>
    <property type="evidence" value="ECO:0007669"/>
    <property type="project" value="InterPro"/>
</dbReference>
<proteinExistence type="inferred from homology"/>
<dbReference type="InterPro" id="IPR036291">
    <property type="entry name" value="NAD(P)-bd_dom_sf"/>
</dbReference>
<name>A0A420YEN1_9PEZI</name>
<dbReference type="STRING" id="177199.A0A420YEN1"/>
<dbReference type="InterPro" id="IPR051317">
    <property type="entry name" value="Gfo/Idh/MocA_oxidoreduct"/>
</dbReference>
<feature type="domain" description="GFO/IDH/MocA-like oxidoreductase" evidence="4">
    <location>
        <begin position="138"/>
        <end position="261"/>
    </location>
</feature>
<comment type="similarity">
    <text evidence="1">Belongs to the Gfo/Idh/MocA family.</text>
</comment>
<keyword evidence="2" id="KW-0560">Oxidoreductase</keyword>
<dbReference type="OrthoDB" id="2129491at2759"/>
<dbReference type="AlphaFoldDB" id="A0A420YEN1"/>
<dbReference type="PANTHER" id="PTHR43708">
    <property type="entry name" value="CONSERVED EXPRESSED OXIDOREDUCTASE (EUROFUNG)"/>
    <property type="match status" value="1"/>
</dbReference>
<dbReference type="InterPro" id="IPR055170">
    <property type="entry name" value="GFO_IDH_MocA-like_dom"/>
</dbReference>
<dbReference type="GO" id="GO:0016491">
    <property type="term" value="F:oxidoreductase activity"/>
    <property type="evidence" value="ECO:0007669"/>
    <property type="project" value="UniProtKB-KW"/>
</dbReference>
<reference evidence="5 6" key="1">
    <citation type="submission" date="2018-08" db="EMBL/GenBank/DDBJ databases">
        <title>Draft genome of the lignicolous fungus Coniochaeta pulveracea.</title>
        <authorList>
            <person name="Borstlap C.J."/>
            <person name="De Witt R.N."/>
            <person name="Botha A."/>
            <person name="Volschenk H."/>
        </authorList>
    </citation>
    <scope>NUCLEOTIDE SEQUENCE [LARGE SCALE GENOMIC DNA]</scope>
    <source>
        <strain evidence="5 6">CAB683</strain>
    </source>
</reference>
<evidence type="ECO:0000259" key="4">
    <source>
        <dbReference type="Pfam" id="PF22725"/>
    </source>
</evidence>
<dbReference type="EMBL" id="QVQW01000014">
    <property type="protein sequence ID" value="RKU46389.1"/>
    <property type="molecule type" value="Genomic_DNA"/>
</dbReference>
<dbReference type="SUPFAM" id="SSF51735">
    <property type="entry name" value="NAD(P)-binding Rossmann-fold domains"/>
    <property type="match status" value="1"/>
</dbReference>
<dbReference type="Pfam" id="PF22725">
    <property type="entry name" value="GFO_IDH_MocA_C3"/>
    <property type="match status" value="1"/>
</dbReference>
<sequence length="376" mass="42040">MAPIKLGIIGYGFSAKCFHLPFILGNPDLQVYAFLQRAAAPDEVSEVKGWGHCIIDYPDAKHYRTADEFFADHEIELVIVCTHNHEEFVERALTAGKHVVVEKPFTNTSAAAEKLIALAKEKGKVLTVFQNRRWDSDFRTLRHLYEEGAFGRVTEAEIHYDIPSPGWIAGWGKDYSPGQGMMFGLGSHTIDQALVLFGRPSSVIAFLRSNRGMESDIDDTFTIILQYSGEQKSLLVTIKTTVVTHMKDQLKYFVRGTKGTFVKYGDDPQERKTMAAPGQAFSTEEAAGMEDESTWGTLTTTTQFDSKSQQYDNSCEKYVGRFPSIPGYYRGYYQNVVASIRGEGKPHVDPTTARDGIRVIELARESYARGVTVPFA</sequence>
<dbReference type="InterPro" id="IPR000683">
    <property type="entry name" value="Gfo/Idh/MocA-like_OxRdtase_N"/>
</dbReference>
<evidence type="ECO:0008006" key="7">
    <source>
        <dbReference type="Google" id="ProtNLM"/>
    </source>
</evidence>
<feature type="domain" description="Gfo/Idh/MocA-like oxidoreductase N-terminal" evidence="3">
    <location>
        <begin position="4"/>
        <end position="128"/>
    </location>
</feature>
<dbReference type="Pfam" id="PF01408">
    <property type="entry name" value="GFO_IDH_MocA"/>
    <property type="match status" value="1"/>
</dbReference>
<dbReference type="Gene3D" id="3.30.360.10">
    <property type="entry name" value="Dihydrodipicolinate Reductase, domain 2"/>
    <property type="match status" value="1"/>
</dbReference>
<dbReference type="Proteomes" id="UP000275385">
    <property type="component" value="Unassembled WGS sequence"/>
</dbReference>
<keyword evidence="6" id="KW-1185">Reference proteome</keyword>
<evidence type="ECO:0000256" key="2">
    <source>
        <dbReference type="ARBA" id="ARBA00023002"/>
    </source>
</evidence>
<dbReference type="PANTHER" id="PTHR43708:SF5">
    <property type="entry name" value="CONSERVED EXPRESSED OXIDOREDUCTASE (EUROFUNG)-RELATED"/>
    <property type="match status" value="1"/>
</dbReference>
<dbReference type="Gene3D" id="3.40.50.720">
    <property type="entry name" value="NAD(P)-binding Rossmann-like Domain"/>
    <property type="match status" value="1"/>
</dbReference>
<evidence type="ECO:0000313" key="5">
    <source>
        <dbReference type="EMBL" id="RKU46389.1"/>
    </source>
</evidence>
<evidence type="ECO:0000256" key="1">
    <source>
        <dbReference type="ARBA" id="ARBA00010928"/>
    </source>
</evidence>
<accession>A0A420YEN1</accession>
<evidence type="ECO:0000313" key="6">
    <source>
        <dbReference type="Proteomes" id="UP000275385"/>
    </source>
</evidence>